<reference evidence="3" key="1">
    <citation type="submission" date="2021-03" db="EMBL/GenBank/DDBJ databases">
        <title>Draft genome sequence of rust myrtle Austropuccinia psidii MF-1, a brazilian biotype.</title>
        <authorList>
            <person name="Quecine M.C."/>
            <person name="Pachon D.M.R."/>
            <person name="Bonatelli M.L."/>
            <person name="Correr F.H."/>
            <person name="Franceschini L.M."/>
            <person name="Leite T.F."/>
            <person name="Margarido G.R.A."/>
            <person name="Almeida C.A."/>
            <person name="Ferrarezi J.A."/>
            <person name="Labate C.A."/>
        </authorList>
    </citation>
    <scope>NUCLEOTIDE SEQUENCE</scope>
    <source>
        <strain evidence="3">MF-1</strain>
    </source>
</reference>
<keyword evidence="4" id="KW-1185">Reference proteome</keyword>
<gene>
    <name evidence="3" type="ORF">O181_025918</name>
</gene>
<name>A0A9Q3GZJ8_9BASI</name>
<feature type="transmembrane region" description="Helical" evidence="1">
    <location>
        <begin position="27"/>
        <end position="49"/>
    </location>
</feature>
<comment type="caution">
    <text evidence="3">The sequence shown here is derived from an EMBL/GenBank/DDBJ whole genome shotgun (WGS) entry which is preliminary data.</text>
</comment>
<sequence>MLALRAFLTILITPIVGNNSQDMAETVAAWRAYIAALLHAALLHCLNAFKLVRDNCKHRQVGGLAVKDPPLEPLRDEVSLSQTGFQTALVTAMDPSASCGRQSVALGLLAVVVFLPVAPFFSWRLQWCSSPPSPNLRGDKLQQVFLKVLLSDARSQSV</sequence>
<keyword evidence="1" id="KW-0812">Transmembrane</keyword>
<dbReference type="Proteomes" id="UP000765509">
    <property type="component" value="Unassembled WGS sequence"/>
</dbReference>
<feature type="transmembrane region" description="Helical" evidence="1">
    <location>
        <begin position="103"/>
        <end position="123"/>
    </location>
</feature>
<evidence type="ECO:0000256" key="1">
    <source>
        <dbReference type="SAM" id="Phobius"/>
    </source>
</evidence>
<evidence type="ECO:0000313" key="4">
    <source>
        <dbReference type="Proteomes" id="UP000765509"/>
    </source>
</evidence>
<dbReference type="AlphaFoldDB" id="A0A9Q3GZJ8"/>
<protein>
    <submittedName>
        <fullName evidence="3">Uncharacterized protein</fullName>
    </submittedName>
</protein>
<evidence type="ECO:0000313" key="3">
    <source>
        <dbReference type="EMBL" id="MBW0486203.1"/>
    </source>
</evidence>
<dbReference type="EMBL" id="AVOT02008527">
    <property type="protein sequence ID" value="MBW0486203.1"/>
    <property type="molecule type" value="Genomic_DNA"/>
</dbReference>
<keyword evidence="1" id="KW-1133">Transmembrane helix</keyword>
<feature type="signal peptide" evidence="2">
    <location>
        <begin position="1"/>
        <end position="17"/>
    </location>
</feature>
<keyword evidence="2" id="KW-0732">Signal</keyword>
<evidence type="ECO:0000256" key="2">
    <source>
        <dbReference type="SAM" id="SignalP"/>
    </source>
</evidence>
<feature type="chain" id="PRO_5040192864" evidence="2">
    <location>
        <begin position="18"/>
        <end position="158"/>
    </location>
</feature>
<keyword evidence="1" id="KW-0472">Membrane</keyword>
<proteinExistence type="predicted"/>
<organism evidence="3 4">
    <name type="scientific">Austropuccinia psidii MF-1</name>
    <dbReference type="NCBI Taxonomy" id="1389203"/>
    <lineage>
        <taxon>Eukaryota</taxon>
        <taxon>Fungi</taxon>
        <taxon>Dikarya</taxon>
        <taxon>Basidiomycota</taxon>
        <taxon>Pucciniomycotina</taxon>
        <taxon>Pucciniomycetes</taxon>
        <taxon>Pucciniales</taxon>
        <taxon>Sphaerophragmiaceae</taxon>
        <taxon>Austropuccinia</taxon>
    </lineage>
</organism>
<accession>A0A9Q3GZJ8</accession>